<name>A0A8D9CCW2_9VIRU</name>
<dbReference type="GO" id="GO:0006310">
    <property type="term" value="P:DNA recombination"/>
    <property type="evidence" value="ECO:0007669"/>
    <property type="project" value="InterPro"/>
</dbReference>
<feature type="region of interest" description="Disordered" evidence="1">
    <location>
        <begin position="194"/>
        <end position="215"/>
    </location>
</feature>
<dbReference type="EMBL" id="OU342829">
    <property type="protein sequence ID" value="CAG7581468.1"/>
    <property type="molecule type" value="Genomic_DNA"/>
</dbReference>
<dbReference type="GO" id="GO:0006281">
    <property type="term" value="P:DNA repair"/>
    <property type="evidence" value="ECO:0007669"/>
    <property type="project" value="InterPro"/>
</dbReference>
<dbReference type="SUPFAM" id="SSF56091">
    <property type="entry name" value="DNA ligase/mRNA capping enzyme, catalytic domain"/>
    <property type="match status" value="1"/>
</dbReference>
<dbReference type="GO" id="GO:0005524">
    <property type="term" value="F:ATP binding"/>
    <property type="evidence" value="ECO:0007669"/>
    <property type="project" value="InterPro"/>
</dbReference>
<sequence>MSDFKYEKFSYFYPPRPKNRVPRESIADYESKMFIGQPKLNGSNCTIFTDGKEIFIMNRHGERMTRFEINKEEILALHRCKVGNWMVINGEYMNKSQKDKNGKIFNHKLVLFDILVYDNEHLIGKTFDQRIKLLDNLYGQTDSTDEFLYDISDNVYRVKSFLDEKLKLFEDLIKIEMYEGLVIKRKRARLEKGTSVSNNSNSQIKVRKPTKNYSF</sequence>
<feature type="compositionally biased region" description="Basic residues" evidence="1">
    <location>
        <begin position="205"/>
        <end position="215"/>
    </location>
</feature>
<evidence type="ECO:0000256" key="1">
    <source>
        <dbReference type="SAM" id="MobiDB-lite"/>
    </source>
</evidence>
<keyword evidence="3" id="KW-0436">Ligase</keyword>
<protein>
    <submittedName>
        <fullName evidence="3">DNA ligase</fullName>
        <ecNumber evidence="3">6.5.1.1</ecNumber>
    </submittedName>
</protein>
<dbReference type="GO" id="GO:0003910">
    <property type="term" value="F:DNA ligase (ATP) activity"/>
    <property type="evidence" value="ECO:0007669"/>
    <property type="project" value="UniProtKB-EC"/>
</dbReference>
<dbReference type="InterPro" id="IPR012310">
    <property type="entry name" value="DNA_ligase_ATP-dep_cent"/>
</dbReference>
<evidence type="ECO:0000259" key="2">
    <source>
        <dbReference type="Pfam" id="PF01068"/>
    </source>
</evidence>
<dbReference type="EC" id="6.5.1.1" evidence="3"/>
<accession>A0A8D9CCW2</accession>
<dbReference type="Gene3D" id="3.30.470.30">
    <property type="entry name" value="DNA ligase/mRNA capping enzyme"/>
    <property type="match status" value="1"/>
</dbReference>
<evidence type="ECO:0000313" key="3">
    <source>
        <dbReference type="EMBL" id="CAG7581468.1"/>
    </source>
</evidence>
<feature type="compositionally biased region" description="Polar residues" evidence="1">
    <location>
        <begin position="194"/>
        <end position="204"/>
    </location>
</feature>
<feature type="domain" description="ATP-dependent DNA ligase family profile" evidence="2">
    <location>
        <begin position="25"/>
        <end position="195"/>
    </location>
</feature>
<gene>
    <name evidence="3" type="primary">lig</name>
    <name evidence="3" type="ORF">SLAVMIC_00857</name>
</gene>
<organism evidence="3">
    <name type="scientific">uncultured marine phage</name>
    <dbReference type="NCBI Taxonomy" id="707152"/>
    <lineage>
        <taxon>Viruses</taxon>
        <taxon>environmental samples</taxon>
    </lineage>
</organism>
<reference evidence="3" key="1">
    <citation type="submission" date="2021-06" db="EMBL/GenBank/DDBJ databases">
        <authorList>
            <person name="Gannon L."/>
            <person name="Redgwell R T."/>
            <person name="Michniewski S."/>
            <person name="Harrison D C."/>
            <person name="Millard A."/>
        </authorList>
    </citation>
    <scope>NUCLEOTIDE SEQUENCE</scope>
</reference>
<proteinExistence type="predicted"/>
<dbReference type="Pfam" id="PF01068">
    <property type="entry name" value="DNA_ligase_A_M"/>
    <property type="match status" value="1"/>
</dbReference>